<name>A0A8B6EIG7_MYTGA</name>
<proteinExistence type="predicted"/>
<evidence type="ECO:0000256" key="2">
    <source>
        <dbReference type="ARBA" id="ARBA00022553"/>
    </source>
</evidence>
<keyword evidence="2" id="KW-0597">Phosphoprotein</keyword>
<keyword evidence="1" id="KW-1017">Isopeptide bond</keyword>
<accession>A0A8B6EIG7</accession>
<evidence type="ECO:0000256" key="4">
    <source>
        <dbReference type="ARBA" id="ARBA00022843"/>
    </source>
</evidence>
<dbReference type="GO" id="GO:0045087">
    <property type="term" value="P:innate immune response"/>
    <property type="evidence" value="ECO:0007669"/>
    <property type="project" value="UniProtKB-KW"/>
</dbReference>
<evidence type="ECO:0000256" key="3">
    <source>
        <dbReference type="ARBA" id="ARBA00022588"/>
    </source>
</evidence>
<evidence type="ECO:0000313" key="7">
    <source>
        <dbReference type="EMBL" id="VDI35285.1"/>
    </source>
</evidence>
<keyword evidence="3" id="KW-0399">Innate immunity</keyword>
<dbReference type="OrthoDB" id="6197672at2759"/>
<feature type="domain" description="Caspase recruitment" evidence="6">
    <location>
        <begin position="102"/>
        <end position="164"/>
    </location>
</feature>
<evidence type="ECO:0000313" key="8">
    <source>
        <dbReference type="Proteomes" id="UP000596742"/>
    </source>
</evidence>
<keyword evidence="5" id="KW-0391">Immunity</keyword>
<gene>
    <name evidence="7" type="ORF">MGAL_10B025463</name>
</gene>
<dbReference type="GO" id="GO:0005737">
    <property type="term" value="C:cytoplasm"/>
    <property type="evidence" value="ECO:0007669"/>
    <property type="project" value="UniProtKB-ARBA"/>
</dbReference>
<dbReference type="Proteomes" id="UP000596742">
    <property type="component" value="Unassembled WGS sequence"/>
</dbReference>
<protein>
    <recommendedName>
        <fullName evidence="6">Caspase recruitment domain-containing protein</fullName>
    </recommendedName>
</protein>
<keyword evidence="4" id="KW-0832">Ubl conjugation</keyword>
<dbReference type="AlphaFoldDB" id="A0A8B6EIG7"/>
<dbReference type="InterPro" id="IPR031964">
    <property type="entry name" value="CARD_dom"/>
</dbReference>
<evidence type="ECO:0000259" key="6">
    <source>
        <dbReference type="Pfam" id="PF16739"/>
    </source>
</evidence>
<dbReference type="EMBL" id="UYJE01005227">
    <property type="protein sequence ID" value="VDI35285.1"/>
    <property type="molecule type" value="Genomic_DNA"/>
</dbReference>
<dbReference type="InterPro" id="IPR011029">
    <property type="entry name" value="DEATH-like_dom_sf"/>
</dbReference>
<comment type="caution">
    <text evidence="7">The sequence shown here is derived from an EMBL/GenBank/DDBJ whole genome shotgun (WGS) entry which is preliminary data.</text>
</comment>
<evidence type="ECO:0000256" key="5">
    <source>
        <dbReference type="ARBA" id="ARBA00022859"/>
    </source>
</evidence>
<keyword evidence="8" id="KW-1185">Reference proteome</keyword>
<reference evidence="7" key="1">
    <citation type="submission" date="2018-11" db="EMBL/GenBank/DDBJ databases">
        <authorList>
            <person name="Alioto T."/>
            <person name="Alioto T."/>
        </authorList>
    </citation>
    <scope>NUCLEOTIDE SEQUENCE</scope>
</reference>
<evidence type="ECO:0000256" key="1">
    <source>
        <dbReference type="ARBA" id="ARBA00022499"/>
    </source>
</evidence>
<dbReference type="Gene3D" id="1.10.533.10">
    <property type="entry name" value="Death Domain, Fas"/>
    <property type="match status" value="2"/>
</dbReference>
<sequence length="165" mass="19457">MAESQTELLNRVFLLESEFLKFLKPTDIIFKIQGLEEDFIDEIWELEKNNRKIASDRLLRKISENSDLLPKFIVALSDQGYQRFVDPINNIYPDRGRKFCQDYFEFLINYMKGELADILEPLQICAYLYRNRCIELSDKEAIEAMQSSKGRTAACQEMIQAVKRR</sequence>
<organism evidence="7 8">
    <name type="scientific">Mytilus galloprovincialis</name>
    <name type="common">Mediterranean mussel</name>
    <dbReference type="NCBI Taxonomy" id="29158"/>
    <lineage>
        <taxon>Eukaryota</taxon>
        <taxon>Metazoa</taxon>
        <taxon>Spiralia</taxon>
        <taxon>Lophotrochozoa</taxon>
        <taxon>Mollusca</taxon>
        <taxon>Bivalvia</taxon>
        <taxon>Autobranchia</taxon>
        <taxon>Pteriomorphia</taxon>
        <taxon>Mytilida</taxon>
        <taxon>Mytiloidea</taxon>
        <taxon>Mytilidae</taxon>
        <taxon>Mytilinae</taxon>
        <taxon>Mytilus</taxon>
    </lineage>
</organism>
<dbReference type="Pfam" id="PF16739">
    <property type="entry name" value="CARD_2"/>
    <property type="match status" value="1"/>
</dbReference>